<dbReference type="STRING" id="10228.B3RZD9"/>
<dbReference type="SFLD" id="SFLDS00019">
    <property type="entry name" value="Glutathione_Transferase_(cytos"/>
    <property type="match status" value="1"/>
</dbReference>
<dbReference type="AlphaFoldDB" id="B3RZD9"/>
<evidence type="ECO:0000256" key="1">
    <source>
        <dbReference type="ARBA" id="ARBA00004496"/>
    </source>
</evidence>
<dbReference type="SUPFAM" id="SSF47616">
    <property type="entry name" value="GST C-terminal domain-like"/>
    <property type="match status" value="1"/>
</dbReference>
<proteinExistence type="inferred from homology"/>
<dbReference type="Pfam" id="PF00043">
    <property type="entry name" value="GST_C"/>
    <property type="match status" value="1"/>
</dbReference>
<dbReference type="KEGG" id="tad:TRIADDRAFT_37840"/>
<comment type="subunit">
    <text evidence="3">Homodimer.</text>
</comment>
<dbReference type="eggNOG" id="KOG0867">
    <property type="taxonomic scope" value="Eukaryota"/>
</dbReference>
<keyword evidence="11" id="KW-1185">Reference proteome</keyword>
<dbReference type="InterPro" id="IPR040079">
    <property type="entry name" value="Glutathione_S-Trfase"/>
</dbReference>
<dbReference type="EMBL" id="DS985246">
    <property type="protein sequence ID" value="EDV24185.1"/>
    <property type="molecule type" value="Genomic_DNA"/>
</dbReference>
<comment type="catalytic activity">
    <reaction evidence="7">
        <text>RX + glutathione = an S-substituted glutathione + a halide anion + H(+)</text>
        <dbReference type="Rhea" id="RHEA:16437"/>
        <dbReference type="ChEBI" id="CHEBI:15378"/>
        <dbReference type="ChEBI" id="CHEBI:16042"/>
        <dbReference type="ChEBI" id="CHEBI:17792"/>
        <dbReference type="ChEBI" id="CHEBI:57925"/>
        <dbReference type="ChEBI" id="CHEBI:90779"/>
        <dbReference type="EC" id="2.5.1.18"/>
    </reaction>
</comment>
<dbReference type="SUPFAM" id="SSF52833">
    <property type="entry name" value="Thioredoxin-like"/>
    <property type="match status" value="1"/>
</dbReference>
<dbReference type="PANTHER" id="PTHR43917">
    <property type="match status" value="1"/>
</dbReference>
<dbReference type="CDD" id="cd03183">
    <property type="entry name" value="GST_C_Theta"/>
    <property type="match status" value="1"/>
</dbReference>
<reference evidence="10 11" key="1">
    <citation type="journal article" date="2008" name="Nature">
        <title>The Trichoplax genome and the nature of placozoans.</title>
        <authorList>
            <person name="Srivastava M."/>
            <person name="Begovic E."/>
            <person name="Chapman J."/>
            <person name="Putnam N.H."/>
            <person name="Hellsten U."/>
            <person name="Kawashima T."/>
            <person name="Kuo A."/>
            <person name="Mitros T."/>
            <person name="Salamov A."/>
            <person name="Carpenter M.L."/>
            <person name="Signorovitch A.Y."/>
            <person name="Moreno M.A."/>
            <person name="Kamm K."/>
            <person name="Grimwood J."/>
            <person name="Schmutz J."/>
            <person name="Shapiro H."/>
            <person name="Grigoriev I.V."/>
            <person name="Buss L.W."/>
            <person name="Schierwater B."/>
            <person name="Dellaporta S.L."/>
            <person name="Rokhsar D.S."/>
        </authorList>
    </citation>
    <scope>NUCLEOTIDE SEQUENCE [LARGE SCALE GENOMIC DNA]</scope>
    <source>
        <strain evidence="10 11">Grell-BS-1999</strain>
    </source>
</reference>
<evidence type="ECO:0000256" key="7">
    <source>
        <dbReference type="ARBA" id="ARBA00047960"/>
    </source>
</evidence>
<dbReference type="PANTHER" id="PTHR43917:SF8">
    <property type="entry name" value="GH16740P-RELATED"/>
    <property type="match status" value="1"/>
</dbReference>
<dbReference type="CTD" id="6754923"/>
<evidence type="ECO:0000256" key="4">
    <source>
        <dbReference type="ARBA" id="ARBA00012452"/>
    </source>
</evidence>
<keyword evidence="6" id="KW-0808">Transferase</keyword>
<dbReference type="FunFam" id="1.20.1050.10:FF:000008">
    <property type="entry name" value="Glutathione S-transferase theta-1"/>
    <property type="match status" value="1"/>
</dbReference>
<dbReference type="Proteomes" id="UP000009022">
    <property type="component" value="Unassembled WGS sequence"/>
</dbReference>
<dbReference type="InterPro" id="IPR051369">
    <property type="entry name" value="GST_Theta"/>
</dbReference>
<evidence type="ECO:0000313" key="11">
    <source>
        <dbReference type="Proteomes" id="UP000009022"/>
    </source>
</evidence>
<evidence type="ECO:0000256" key="3">
    <source>
        <dbReference type="ARBA" id="ARBA00011738"/>
    </source>
</evidence>
<dbReference type="SFLD" id="SFLDG00358">
    <property type="entry name" value="Main_(cytGST)"/>
    <property type="match status" value="1"/>
</dbReference>
<dbReference type="PROSITE" id="PS50404">
    <property type="entry name" value="GST_NTER"/>
    <property type="match status" value="1"/>
</dbReference>
<evidence type="ECO:0000313" key="10">
    <source>
        <dbReference type="EMBL" id="EDV24185.1"/>
    </source>
</evidence>
<dbReference type="RefSeq" id="XP_002113711.1">
    <property type="nucleotide sequence ID" value="XM_002113675.1"/>
</dbReference>
<comment type="similarity">
    <text evidence="2">Belongs to the GST superfamily. Theta family.</text>
</comment>
<dbReference type="PhylomeDB" id="B3RZD9"/>
<dbReference type="GO" id="GO:0006749">
    <property type="term" value="P:glutathione metabolic process"/>
    <property type="evidence" value="ECO:0000318"/>
    <property type="project" value="GO_Central"/>
</dbReference>
<dbReference type="GeneID" id="6754923"/>
<dbReference type="InParanoid" id="B3RZD9"/>
<feature type="domain" description="GST C-terminal" evidence="9">
    <location>
        <begin position="91"/>
        <end position="223"/>
    </location>
</feature>
<keyword evidence="5" id="KW-0963">Cytoplasm</keyword>
<name>B3RZD9_TRIAD</name>
<evidence type="ECO:0000259" key="9">
    <source>
        <dbReference type="PROSITE" id="PS50405"/>
    </source>
</evidence>
<dbReference type="InterPro" id="IPR004046">
    <property type="entry name" value="GST_C"/>
</dbReference>
<dbReference type="InterPro" id="IPR004045">
    <property type="entry name" value="Glutathione_S-Trfase_N"/>
</dbReference>
<dbReference type="Gene3D" id="3.40.30.10">
    <property type="entry name" value="Glutaredoxin"/>
    <property type="match status" value="1"/>
</dbReference>
<dbReference type="InterPro" id="IPR010987">
    <property type="entry name" value="Glutathione-S-Trfase_C-like"/>
</dbReference>
<evidence type="ECO:0000256" key="5">
    <source>
        <dbReference type="ARBA" id="ARBA00022490"/>
    </source>
</evidence>
<evidence type="ECO:0000259" key="8">
    <source>
        <dbReference type="PROSITE" id="PS50404"/>
    </source>
</evidence>
<dbReference type="OrthoDB" id="422574at2759"/>
<dbReference type="GO" id="GO:0004364">
    <property type="term" value="F:glutathione transferase activity"/>
    <property type="evidence" value="ECO:0000318"/>
    <property type="project" value="GO_Central"/>
</dbReference>
<dbReference type="SFLD" id="SFLDG01153">
    <property type="entry name" value="Main.4:_Theta-like"/>
    <property type="match status" value="1"/>
</dbReference>
<dbReference type="GO" id="GO:0005737">
    <property type="term" value="C:cytoplasm"/>
    <property type="evidence" value="ECO:0000318"/>
    <property type="project" value="GO_Central"/>
</dbReference>
<accession>B3RZD9</accession>
<dbReference type="OMA" id="WKSRVQS"/>
<dbReference type="HOGENOM" id="CLU_011226_2_0_1"/>
<protein>
    <recommendedName>
        <fullName evidence="4">glutathione transferase</fullName>
        <ecNumber evidence="4">2.5.1.18</ecNumber>
    </recommendedName>
</protein>
<comment type="subcellular location">
    <subcellularLocation>
        <location evidence="1">Cytoplasm</location>
    </subcellularLocation>
</comment>
<evidence type="ECO:0000256" key="6">
    <source>
        <dbReference type="ARBA" id="ARBA00022679"/>
    </source>
</evidence>
<dbReference type="InterPro" id="IPR036282">
    <property type="entry name" value="Glutathione-S-Trfase_C_sf"/>
</dbReference>
<organism evidence="10 11">
    <name type="scientific">Trichoplax adhaerens</name>
    <name type="common">Trichoplax reptans</name>
    <dbReference type="NCBI Taxonomy" id="10228"/>
    <lineage>
        <taxon>Eukaryota</taxon>
        <taxon>Metazoa</taxon>
        <taxon>Placozoa</taxon>
        <taxon>Uniplacotomia</taxon>
        <taxon>Trichoplacea</taxon>
        <taxon>Trichoplacidae</taxon>
        <taxon>Trichoplax</taxon>
    </lineage>
</organism>
<dbReference type="PROSITE" id="PS50405">
    <property type="entry name" value="GST_CTER"/>
    <property type="match status" value="1"/>
</dbReference>
<sequence>MASNLIYYYDAISQPCRSVLMFLNANKISYEGRVLSLFSGAYRKSDELAAINPQRYLPVIKDSQVQLFESDAILKYVADQYKVSDHWYPADLAKRARINEYMSWHHSNTRSSCIGLFRLAYLGPRFFNKKVDEKERQEAVDKLNKTADFIESYFLKDSEYINSNSISIADLLAVCEFSQLIIVDYDVAQGRPKVAKWVQNIKSNLGSIYEDAHEIVYQFQKEVQEAKKA</sequence>
<dbReference type="InterPro" id="IPR036249">
    <property type="entry name" value="Thioredoxin-like_sf"/>
</dbReference>
<evidence type="ECO:0000256" key="2">
    <source>
        <dbReference type="ARBA" id="ARBA00009899"/>
    </source>
</evidence>
<feature type="domain" description="GST N-terminal" evidence="8">
    <location>
        <begin position="3"/>
        <end position="85"/>
    </location>
</feature>
<dbReference type="Pfam" id="PF13417">
    <property type="entry name" value="GST_N_3"/>
    <property type="match status" value="1"/>
</dbReference>
<dbReference type="InterPro" id="IPR040077">
    <property type="entry name" value="GST_C_Theta"/>
</dbReference>
<dbReference type="Gene3D" id="1.20.1050.10">
    <property type="match status" value="1"/>
</dbReference>
<dbReference type="EC" id="2.5.1.18" evidence="4"/>
<gene>
    <name evidence="10" type="ORF">TRIADDRAFT_37840</name>
</gene>